<proteinExistence type="predicted"/>
<dbReference type="KEGG" id="vau:VANGNB10_cI0082c"/>
<dbReference type="Pfam" id="PF12146">
    <property type="entry name" value="Hydrolase_4"/>
    <property type="match status" value="1"/>
</dbReference>
<dbReference type="SUPFAM" id="SSF53474">
    <property type="entry name" value="alpha/beta-Hydrolases"/>
    <property type="match status" value="1"/>
</dbReference>
<evidence type="ECO:0000313" key="2">
    <source>
        <dbReference type="EMBL" id="MBF4274084.1"/>
    </source>
</evidence>
<dbReference type="EMBL" id="RDOM01000090">
    <property type="protein sequence ID" value="MBF4274084.1"/>
    <property type="molecule type" value="Genomic_DNA"/>
</dbReference>
<gene>
    <name evidence="2" type="ORF">EAY07_19085</name>
</gene>
<protein>
    <submittedName>
        <fullName evidence="2">Alpha/beta fold hydrolase</fullName>
    </submittedName>
</protein>
<dbReference type="PANTHER" id="PTHR11614">
    <property type="entry name" value="PHOSPHOLIPASE-RELATED"/>
    <property type="match status" value="1"/>
</dbReference>
<evidence type="ECO:0000259" key="1">
    <source>
        <dbReference type="Pfam" id="PF12146"/>
    </source>
</evidence>
<reference evidence="2 3" key="1">
    <citation type="journal article" date="2021" name="PeerJ">
        <title>Analysis of 44 Vibrio anguillarum genomes reveals high genetic diversity.</title>
        <authorList>
            <person name="Hansen M.J."/>
            <person name="Dalsgaard I."/>
        </authorList>
    </citation>
    <scope>NUCLEOTIDE SEQUENCE [LARGE SCALE GENOMIC DNA]</scope>
    <source>
        <strain evidence="2 3">17-16730-2A</strain>
    </source>
</reference>
<accession>A0AAW4ALD9</accession>
<dbReference type="GO" id="GO:0016787">
    <property type="term" value="F:hydrolase activity"/>
    <property type="evidence" value="ECO:0007669"/>
    <property type="project" value="UniProtKB-KW"/>
</dbReference>
<name>A0AAW4ALD9_VIBAN</name>
<organism evidence="2 3">
    <name type="scientific">Vibrio anguillarum</name>
    <name type="common">Listonella anguillarum</name>
    <dbReference type="NCBI Taxonomy" id="55601"/>
    <lineage>
        <taxon>Bacteria</taxon>
        <taxon>Pseudomonadati</taxon>
        <taxon>Pseudomonadota</taxon>
        <taxon>Gammaproteobacteria</taxon>
        <taxon>Vibrionales</taxon>
        <taxon>Vibrionaceae</taxon>
        <taxon>Vibrio</taxon>
    </lineage>
</organism>
<comment type="caution">
    <text evidence="2">The sequence shown here is derived from an EMBL/GenBank/DDBJ whole genome shotgun (WGS) entry which is preliminary data.</text>
</comment>
<dbReference type="Proteomes" id="UP000722957">
    <property type="component" value="Unassembled WGS sequence"/>
</dbReference>
<dbReference type="InterPro" id="IPR051044">
    <property type="entry name" value="MAG_DAG_Lipase"/>
</dbReference>
<dbReference type="AlphaFoldDB" id="A0AAW4ALD9"/>
<dbReference type="Gene3D" id="3.40.50.1820">
    <property type="entry name" value="alpha/beta hydrolase"/>
    <property type="match status" value="1"/>
</dbReference>
<sequence>MNQTSPNSPPYTQESFFEQVINTTIADFWHSREEGFIKSADKTKLYWCKLTSPQHSKAIFVVNGRIESCWKYQELFYDFFQQGYDIYSFDHRGQGLSDRLIDDPQIGHVGEFDDYILDMQRVIEHFDLSHYAQRFLVAHSMGGAIATRYVQTYPQHPFAAMVLSAPMFGVNMPWQLRPIAMTLSQVLTAMYSKPTYAPGYQAYSAKPFEINPLSQSQVRYQWFRDLYQRKPELQVGGPSTRWVWQGLMAAKLCQLMTRQVKLPTLILQAGQDDIVSNADQIRFVTKLAKTNPSSKLVIIEGAKHELFFEKDCYRNQALDELFKQFQSLENTVKSRC</sequence>
<dbReference type="InterPro" id="IPR022742">
    <property type="entry name" value="Hydrolase_4"/>
</dbReference>
<dbReference type="InterPro" id="IPR029058">
    <property type="entry name" value="AB_hydrolase_fold"/>
</dbReference>
<evidence type="ECO:0000313" key="3">
    <source>
        <dbReference type="Proteomes" id="UP000722957"/>
    </source>
</evidence>
<dbReference type="RefSeq" id="WP_013855510.1">
    <property type="nucleotide sequence ID" value="NZ_AJYU02000196.1"/>
</dbReference>
<keyword evidence="2" id="KW-0378">Hydrolase</keyword>
<feature type="domain" description="Serine aminopeptidase S33" evidence="1">
    <location>
        <begin position="54"/>
        <end position="311"/>
    </location>
</feature>